<dbReference type="Proteomes" id="UP000076761">
    <property type="component" value="Unassembled WGS sequence"/>
</dbReference>
<gene>
    <name evidence="2" type="ORF">NEOLEDRAFT_1172229</name>
</gene>
<keyword evidence="2" id="KW-0418">Kinase</keyword>
<dbReference type="InterPro" id="IPR051681">
    <property type="entry name" value="Ser/Thr_Kinases-Pseudokinases"/>
</dbReference>
<dbReference type="Gene3D" id="1.10.510.10">
    <property type="entry name" value="Transferase(Phosphotransferase) domain 1"/>
    <property type="match status" value="1"/>
</dbReference>
<dbReference type="InterPro" id="IPR011009">
    <property type="entry name" value="Kinase-like_dom_sf"/>
</dbReference>
<keyword evidence="2" id="KW-0808">Transferase</keyword>
<dbReference type="EMBL" id="KV425612">
    <property type="protein sequence ID" value="KZT21034.1"/>
    <property type="molecule type" value="Genomic_DNA"/>
</dbReference>
<evidence type="ECO:0000259" key="1">
    <source>
        <dbReference type="PROSITE" id="PS50011"/>
    </source>
</evidence>
<dbReference type="SUPFAM" id="SSF56112">
    <property type="entry name" value="Protein kinase-like (PK-like)"/>
    <property type="match status" value="1"/>
</dbReference>
<dbReference type="InterPro" id="IPR001245">
    <property type="entry name" value="Ser-Thr/Tyr_kinase_cat_dom"/>
</dbReference>
<protein>
    <submittedName>
        <fullName evidence="2">Kinase-like protein</fullName>
    </submittedName>
</protein>
<dbReference type="PROSITE" id="PS50011">
    <property type="entry name" value="PROTEIN_KINASE_DOM"/>
    <property type="match status" value="1"/>
</dbReference>
<dbReference type="OrthoDB" id="4062651at2759"/>
<proteinExistence type="predicted"/>
<reference evidence="2 3" key="1">
    <citation type="journal article" date="2016" name="Mol. Biol. Evol.">
        <title>Comparative Genomics of Early-Diverging Mushroom-Forming Fungi Provides Insights into the Origins of Lignocellulose Decay Capabilities.</title>
        <authorList>
            <person name="Nagy L.G."/>
            <person name="Riley R."/>
            <person name="Tritt A."/>
            <person name="Adam C."/>
            <person name="Daum C."/>
            <person name="Floudas D."/>
            <person name="Sun H."/>
            <person name="Yadav J.S."/>
            <person name="Pangilinan J."/>
            <person name="Larsson K.H."/>
            <person name="Matsuura K."/>
            <person name="Barry K."/>
            <person name="Labutti K."/>
            <person name="Kuo R."/>
            <person name="Ohm R.A."/>
            <person name="Bhattacharya S.S."/>
            <person name="Shirouzu T."/>
            <person name="Yoshinaga Y."/>
            <person name="Martin F.M."/>
            <person name="Grigoriev I.V."/>
            <person name="Hibbett D.S."/>
        </authorList>
    </citation>
    <scope>NUCLEOTIDE SEQUENCE [LARGE SCALE GENOMIC DNA]</scope>
    <source>
        <strain evidence="2 3">HHB14362 ss-1</strain>
    </source>
</reference>
<organism evidence="2 3">
    <name type="scientific">Neolentinus lepideus HHB14362 ss-1</name>
    <dbReference type="NCBI Taxonomy" id="1314782"/>
    <lineage>
        <taxon>Eukaryota</taxon>
        <taxon>Fungi</taxon>
        <taxon>Dikarya</taxon>
        <taxon>Basidiomycota</taxon>
        <taxon>Agaricomycotina</taxon>
        <taxon>Agaricomycetes</taxon>
        <taxon>Gloeophyllales</taxon>
        <taxon>Gloeophyllaceae</taxon>
        <taxon>Neolentinus</taxon>
    </lineage>
</organism>
<dbReference type="InParanoid" id="A0A165PH15"/>
<keyword evidence="3" id="KW-1185">Reference proteome</keyword>
<dbReference type="PANTHER" id="PTHR44329">
    <property type="entry name" value="SERINE/THREONINE-PROTEIN KINASE TNNI3K-RELATED"/>
    <property type="match status" value="1"/>
</dbReference>
<dbReference type="Pfam" id="PF07714">
    <property type="entry name" value="PK_Tyr_Ser-Thr"/>
    <property type="match status" value="1"/>
</dbReference>
<dbReference type="InterPro" id="IPR000719">
    <property type="entry name" value="Prot_kinase_dom"/>
</dbReference>
<dbReference type="GO" id="GO:0004674">
    <property type="term" value="F:protein serine/threonine kinase activity"/>
    <property type="evidence" value="ECO:0007669"/>
    <property type="project" value="TreeGrafter"/>
</dbReference>
<dbReference type="AlphaFoldDB" id="A0A165PH15"/>
<name>A0A165PH15_9AGAM</name>
<evidence type="ECO:0000313" key="2">
    <source>
        <dbReference type="EMBL" id="KZT21034.1"/>
    </source>
</evidence>
<sequence length="318" mass="35380">MQRTISISPSHERSDFMQCTGQMSSCPTAFGASSDIYMCEFEQGKMMSGILALKCYRATDERKRLFGDDVATKVGMVHGPDQRFSVPIQHFLQQLHHDLYFSRTLRHPNIVTTYGHTTCFGGKEAIVMAWYDQGTAPEYIAKRPGTSIRQMLLDAIEGVTYLHGMGIVHGNLRGSSVLVDKDGKTVIAGLGQAELLVSHLPIPPCARCPAEAPSVHYSAPEIVQGARRTFASDIWALGCTLFELLTGRKPYSGYRHLQIPLAIAQGRMPGIFEESDQTDEVQRMRPIIEACWTEDPMQRPKIREIRQMMLVSSASAEA</sequence>
<evidence type="ECO:0000313" key="3">
    <source>
        <dbReference type="Proteomes" id="UP000076761"/>
    </source>
</evidence>
<accession>A0A165PH15</accession>
<dbReference type="GO" id="GO:0005524">
    <property type="term" value="F:ATP binding"/>
    <property type="evidence" value="ECO:0007669"/>
    <property type="project" value="InterPro"/>
</dbReference>
<dbReference type="STRING" id="1314782.A0A165PH15"/>
<feature type="domain" description="Protein kinase" evidence="1">
    <location>
        <begin position="41"/>
        <end position="311"/>
    </location>
</feature>